<dbReference type="PROSITE" id="PS00134">
    <property type="entry name" value="TRYPSIN_HIS"/>
    <property type="match status" value="1"/>
</dbReference>
<keyword evidence="6" id="KW-1015">Disulfide bond</keyword>
<organism evidence="11">
    <name type="scientific">Culicoides sonorensis</name>
    <name type="common">Biting midge</name>
    <dbReference type="NCBI Taxonomy" id="179676"/>
    <lineage>
        <taxon>Eukaryota</taxon>
        <taxon>Metazoa</taxon>
        <taxon>Ecdysozoa</taxon>
        <taxon>Arthropoda</taxon>
        <taxon>Hexapoda</taxon>
        <taxon>Insecta</taxon>
        <taxon>Pterygota</taxon>
        <taxon>Neoptera</taxon>
        <taxon>Endopterygota</taxon>
        <taxon>Diptera</taxon>
        <taxon>Nematocera</taxon>
        <taxon>Chironomoidea</taxon>
        <taxon>Ceratopogonidae</taxon>
        <taxon>Ceratopogoninae</taxon>
        <taxon>Culicoides</taxon>
        <taxon>Monoculicoides</taxon>
    </lineage>
</organism>
<dbReference type="SMART" id="SM00020">
    <property type="entry name" value="Tryp_SPc"/>
    <property type="match status" value="1"/>
</dbReference>
<dbReference type="InterPro" id="IPR001314">
    <property type="entry name" value="Peptidase_S1A"/>
</dbReference>
<dbReference type="InterPro" id="IPR009003">
    <property type="entry name" value="Peptidase_S1_PA"/>
</dbReference>
<dbReference type="PANTHER" id="PTHR24276:SF91">
    <property type="entry name" value="AT26814P-RELATED"/>
    <property type="match status" value="1"/>
</dbReference>
<evidence type="ECO:0000256" key="3">
    <source>
        <dbReference type="ARBA" id="ARBA00022757"/>
    </source>
</evidence>
<evidence type="ECO:0000256" key="8">
    <source>
        <dbReference type="RuleBase" id="RU363034"/>
    </source>
</evidence>
<dbReference type="InterPro" id="IPR043504">
    <property type="entry name" value="Peptidase_S1_PA_chymotrypsin"/>
</dbReference>
<dbReference type="Pfam" id="PF00089">
    <property type="entry name" value="Trypsin"/>
    <property type="match status" value="1"/>
</dbReference>
<keyword evidence="9" id="KW-0732">Signal</keyword>
<dbReference type="FunFam" id="2.40.10.10:FF:000036">
    <property type="entry name" value="Trypsin beta"/>
    <property type="match status" value="1"/>
</dbReference>
<gene>
    <name evidence="11" type="primary">CSON010534</name>
</gene>
<keyword evidence="5 8" id="KW-0720">Serine protease</keyword>
<evidence type="ECO:0000256" key="6">
    <source>
        <dbReference type="ARBA" id="ARBA00023157"/>
    </source>
</evidence>
<comment type="subcellular location">
    <subcellularLocation>
        <location evidence="1">Secreted</location>
        <location evidence="1">Extracellular space</location>
    </subcellularLocation>
</comment>
<evidence type="ECO:0000256" key="9">
    <source>
        <dbReference type="SAM" id="SignalP"/>
    </source>
</evidence>
<dbReference type="PROSITE" id="PS50240">
    <property type="entry name" value="TRYPSIN_DOM"/>
    <property type="match status" value="1"/>
</dbReference>
<name>A0A336LQ32_CULSO</name>
<sequence length="251" mass="27805">MKTLFQIFFLIIILQLFTLTVNQRIIGGFEVQNITETPYQLSLRINGYHRCGASIISATWALSAGHCLNPNYPVDTFTILAGVLSLKSAEPKNIFYVAEFHRHPNYTTNYDYDVAVARVTRSFFELPLVKATRLSTQDMPLVVGELSLVSGWGITLSGYESDVLLKVQVPIISEEMCFSYWGSYLTDRMVCAGIRGSDTCQGDSGGPLIFRNLQVGIISYGPPDCGTSVPGVYSAISHPSIRQFIRRLTGV</sequence>
<proteinExistence type="inferred from homology"/>
<keyword evidence="3" id="KW-0222">Digestion</keyword>
<evidence type="ECO:0000256" key="4">
    <source>
        <dbReference type="ARBA" id="ARBA00022801"/>
    </source>
</evidence>
<keyword evidence="4 8" id="KW-0378">Hydrolase</keyword>
<feature type="signal peptide" evidence="9">
    <location>
        <begin position="1"/>
        <end position="22"/>
    </location>
</feature>
<dbReference type="GO" id="GO:0007586">
    <property type="term" value="P:digestion"/>
    <property type="evidence" value="ECO:0007669"/>
    <property type="project" value="UniProtKB-KW"/>
</dbReference>
<comment type="similarity">
    <text evidence="7">Belongs to the peptidase S1 family. CLIP subfamily.</text>
</comment>
<dbReference type="AlphaFoldDB" id="A0A336LQ32"/>
<dbReference type="OMA" id="RINGYHR"/>
<dbReference type="PROSITE" id="PS00135">
    <property type="entry name" value="TRYPSIN_SER"/>
    <property type="match status" value="1"/>
</dbReference>
<dbReference type="EMBL" id="UFQT01000042">
    <property type="protein sequence ID" value="SSX18743.1"/>
    <property type="molecule type" value="Genomic_DNA"/>
</dbReference>
<reference evidence="11" key="1">
    <citation type="submission" date="2018-07" db="EMBL/GenBank/DDBJ databases">
        <authorList>
            <person name="Quirk P.G."/>
            <person name="Krulwich T.A."/>
        </authorList>
    </citation>
    <scope>NUCLEOTIDE SEQUENCE</scope>
</reference>
<accession>A0A336LQ32</accession>
<dbReference type="CDD" id="cd00190">
    <property type="entry name" value="Tryp_SPc"/>
    <property type="match status" value="1"/>
</dbReference>
<evidence type="ECO:0000256" key="5">
    <source>
        <dbReference type="ARBA" id="ARBA00022825"/>
    </source>
</evidence>
<dbReference type="InterPro" id="IPR018114">
    <property type="entry name" value="TRYPSIN_HIS"/>
</dbReference>
<dbReference type="InterPro" id="IPR033116">
    <property type="entry name" value="TRYPSIN_SER"/>
</dbReference>
<evidence type="ECO:0000259" key="10">
    <source>
        <dbReference type="PROSITE" id="PS50240"/>
    </source>
</evidence>
<feature type="chain" id="PRO_5016334847" evidence="9">
    <location>
        <begin position="23"/>
        <end position="251"/>
    </location>
</feature>
<dbReference type="GO" id="GO:0005576">
    <property type="term" value="C:extracellular region"/>
    <property type="evidence" value="ECO:0007669"/>
    <property type="project" value="UniProtKB-SubCell"/>
</dbReference>
<dbReference type="PANTHER" id="PTHR24276">
    <property type="entry name" value="POLYSERASE-RELATED"/>
    <property type="match status" value="1"/>
</dbReference>
<keyword evidence="2 8" id="KW-0645">Protease</keyword>
<dbReference type="PRINTS" id="PR00722">
    <property type="entry name" value="CHYMOTRYPSIN"/>
</dbReference>
<evidence type="ECO:0000256" key="7">
    <source>
        <dbReference type="ARBA" id="ARBA00024195"/>
    </source>
</evidence>
<dbReference type="InterPro" id="IPR001254">
    <property type="entry name" value="Trypsin_dom"/>
</dbReference>
<dbReference type="GO" id="GO:0004252">
    <property type="term" value="F:serine-type endopeptidase activity"/>
    <property type="evidence" value="ECO:0007669"/>
    <property type="project" value="InterPro"/>
</dbReference>
<dbReference type="Gene3D" id="2.40.10.10">
    <property type="entry name" value="Trypsin-like serine proteases"/>
    <property type="match status" value="1"/>
</dbReference>
<dbReference type="SUPFAM" id="SSF50494">
    <property type="entry name" value="Trypsin-like serine proteases"/>
    <property type="match status" value="1"/>
</dbReference>
<dbReference type="InterPro" id="IPR050430">
    <property type="entry name" value="Peptidase_S1"/>
</dbReference>
<feature type="domain" description="Peptidase S1" evidence="10">
    <location>
        <begin position="25"/>
        <end position="250"/>
    </location>
</feature>
<evidence type="ECO:0000313" key="11">
    <source>
        <dbReference type="EMBL" id="SSX18743.1"/>
    </source>
</evidence>
<dbReference type="FunFam" id="2.40.10.10:FF:000068">
    <property type="entry name" value="transmembrane protease serine 2"/>
    <property type="match status" value="1"/>
</dbReference>
<dbReference type="VEuPathDB" id="VectorBase:CSON010534"/>
<dbReference type="GO" id="GO:0006508">
    <property type="term" value="P:proteolysis"/>
    <property type="evidence" value="ECO:0007669"/>
    <property type="project" value="UniProtKB-KW"/>
</dbReference>
<evidence type="ECO:0000256" key="2">
    <source>
        <dbReference type="ARBA" id="ARBA00022670"/>
    </source>
</evidence>
<protein>
    <submittedName>
        <fullName evidence="11">CSON010534 protein</fullName>
    </submittedName>
</protein>
<evidence type="ECO:0000256" key="1">
    <source>
        <dbReference type="ARBA" id="ARBA00004239"/>
    </source>
</evidence>